<evidence type="ECO:0000256" key="11">
    <source>
        <dbReference type="ARBA" id="ARBA00022989"/>
    </source>
</evidence>
<evidence type="ECO:0000259" key="22">
    <source>
        <dbReference type="PROSITE" id="PS50887"/>
    </source>
</evidence>
<comment type="cofactor">
    <cofactor evidence="2">
        <name>Mg(2+)</name>
        <dbReference type="ChEBI" id="CHEBI:18420"/>
    </cofactor>
</comment>
<dbReference type="EC" id="2.7.13.3" evidence="4"/>
<feature type="modified residue" description="4-aspartylphosphate" evidence="16">
    <location>
        <position position="766"/>
    </location>
</feature>
<feature type="transmembrane region" description="Helical" evidence="19">
    <location>
        <begin position="21"/>
        <end position="42"/>
    </location>
</feature>
<evidence type="ECO:0000313" key="24">
    <source>
        <dbReference type="Proteomes" id="UP000322981"/>
    </source>
</evidence>
<dbReference type="SMART" id="SM00267">
    <property type="entry name" value="GGDEF"/>
    <property type="match status" value="1"/>
</dbReference>
<dbReference type="Pfam" id="PF00990">
    <property type="entry name" value="GGDEF"/>
    <property type="match status" value="1"/>
</dbReference>
<name>A0A5M8FIT1_9GAMM</name>
<evidence type="ECO:0000256" key="5">
    <source>
        <dbReference type="ARBA" id="ARBA00022553"/>
    </source>
</evidence>
<dbReference type="FunFam" id="3.30.70.270:FF:000001">
    <property type="entry name" value="Diguanylate cyclase domain protein"/>
    <property type="match status" value="1"/>
</dbReference>
<dbReference type="PANTHER" id="PTHR45339">
    <property type="entry name" value="HYBRID SIGNAL TRANSDUCTION HISTIDINE KINASE J"/>
    <property type="match status" value="1"/>
</dbReference>
<sequence>MSAPAAHQPMNAQRRLSRALTLRYISALALIACLATAAWMSLHLVISAQETTAAVVNVSGRQRMLSQRMALLALQLVKAAPDERADLRERLQQTVDLMQRSHLGLIQGDAEMNLPDSMSETVRALYFDGDAPLDRQVRAYLDAARILLRLPDAQLSADHPALQHLLEVGPNTLLTALDGMVWQYQREGEAAVARLNRIETSVWLLTLLLLALELAFIFRPFSQRLHQLMGALNDAQGRLERHLETLEQQVAARTHELQVARDHLEERVAARTAELETARRAAEAASADKSQFLANMSHEIRTPMNAVLGFLDILLDSRLDAEQSGYVRKIRQAADALLRILNDILDLTKLDAGAVALEQRPFLPETLLRQSIDLFSVSAHAKGLALGIAPVPILSQAFRGDPLRLGQVLNNLVGNAIKFTEHGSIRLSVQALGRDGERQRLRFEVQDSGIGLTPEQAARLFQPFSQADETTTRRFGGTGLGLAISKQLVELMGGEIGVDAVAGEGSTFWFCLALEPASPAETADLGAAAPVKAASAYRRTAPIRDAELLLVEDNLTNQAVALAMLGKLGLRPTVANNGQEALEQLKQRRFDLVLMDLHMPVMDGLTATAAIRAADWGRDIPIIAMTAAAFESDRDKVLAAGMNDHIAKPVDPQQLAAVLLRWLPAASESAAAQAALTAGDAPSPDDQAPGAGNAAMINLDADSQDFAHPVAVDAPDHPRLLLVDDDPTSLRLAASILDADYTLLVATAGRDALELAAEGPELILLDHHLPDIDGLEVCRRLKADPASAEIPVIFVTGNQDPVLEAAGLEAGAVDFVTKPYSAAVLRARVCTHVALKRKSDLLTALAQRDSLTGVANRRTFDQHLEKEWRLARRQQTPLSLVMIDADHFKAVNDTFGHPVGDQCLRGIAQCASAHLKRPADLLARYGGEEFVLLLPQTDAAGAAHLAEAIRSAIETRFARAADAHGEGPRLTASFGCATQTPSAQDTPETLLKLADRNLYQAKAGGRNRVEPAVGG</sequence>
<dbReference type="NCBIfam" id="TIGR00254">
    <property type="entry name" value="GGDEF"/>
    <property type="match status" value="1"/>
</dbReference>
<evidence type="ECO:0000256" key="2">
    <source>
        <dbReference type="ARBA" id="ARBA00001946"/>
    </source>
</evidence>
<keyword evidence="10" id="KW-0067">ATP-binding</keyword>
<keyword evidence="7 19" id="KW-0812">Transmembrane</keyword>
<evidence type="ECO:0000256" key="4">
    <source>
        <dbReference type="ARBA" id="ARBA00012438"/>
    </source>
</evidence>
<organism evidence="23 24">
    <name type="scientific">Thiohalocapsa marina</name>
    <dbReference type="NCBI Taxonomy" id="424902"/>
    <lineage>
        <taxon>Bacteria</taxon>
        <taxon>Pseudomonadati</taxon>
        <taxon>Pseudomonadota</taxon>
        <taxon>Gammaproteobacteria</taxon>
        <taxon>Chromatiales</taxon>
        <taxon>Chromatiaceae</taxon>
        <taxon>Thiohalocapsa</taxon>
    </lineage>
</organism>
<protein>
    <recommendedName>
        <fullName evidence="15">Sensory/regulatory protein RpfC</fullName>
        <ecNumber evidence="4">2.7.13.3</ecNumber>
    </recommendedName>
</protein>
<dbReference type="CDD" id="cd17546">
    <property type="entry name" value="REC_hyHK_CKI1_RcsC-like"/>
    <property type="match status" value="1"/>
</dbReference>
<proteinExistence type="predicted"/>
<evidence type="ECO:0000256" key="9">
    <source>
        <dbReference type="ARBA" id="ARBA00022777"/>
    </source>
</evidence>
<dbReference type="Pfam" id="PF02518">
    <property type="entry name" value="HATPase_c"/>
    <property type="match status" value="1"/>
</dbReference>
<dbReference type="PROSITE" id="PS50109">
    <property type="entry name" value="HIS_KIN"/>
    <property type="match status" value="1"/>
</dbReference>
<dbReference type="Gene3D" id="3.30.565.10">
    <property type="entry name" value="Histidine kinase-like ATPase, C-terminal domain"/>
    <property type="match status" value="1"/>
</dbReference>
<evidence type="ECO:0000256" key="16">
    <source>
        <dbReference type="PROSITE-ProRule" id="PRU00169"/>
    </source>
</evidence>
<feature type="modified residue" description="4-aspartylphosphate" evidence="16">
    <location>
        <position position="596"/>
    </location>
</feature>
<keyword evidence="17" id="KW-0175">Coiled coil</keyword>
<comment type="caution">
    <text evidence="23">The sequence shown here is derived from an EMBL/GenBank/DDBJ whole genome shotgun (WGS) entry which is preliminary data.</text>
</comment>
<dbReference type="InterPro" id="IPR036097">
    <property type="entry name" value="HisK_dim/P_sf"/>
</dbReference>
<evidence type="ECO:0000256" key="3">
    <source>
        <dbReference type="ARBA" id="ARBA00004141"/>
    </source>
</evidence>
<reference evidence="23 24" key="1">
    <citation type="submission" date="2019-09" db="EMBL/GenBank/DDBJ databases">
        <title>Whole-genome sequence of the purple sulfur bacterium Thiohalocapsa marina DSM 19078.</title>
        <authorList>
            <person name="Kyndt J.A."/>
            <person name="Meyer T.E."/>
        </authorList>
    </citation>
    <scope>NUCLEOTIDE SEQUENCE [LARGE SCALE GENOMIC DNA]</scope>
    <source>
        <strain evidence="23 24">DSM 19078</strain>
    </source>
</reference>
<evidence type="ECO:0000256" key="17">
    <source>
        <dbReference type="SAM" id="Coils"/>
    </source>
</evidence>
<feature type="region of interest" description="Disordered" evidence="18">
    <location>
        <begin position="674"/>
        <end position="693"/>
    </location>
</feature>
<dbReference type="Gene3D" id="1.10.287.130">
    <property type="match status" value="1"/>
</dbReference>
<dbReference type="SUPFAM" id="SSF55874">
    <property type="entry name" value="ATPase domain of HSP90 chaperone/DNA topoisomerase II/histidine kinase"/>
    <property type="match status" value="1"/>
</dbReference>
<dbReference type="Pfam" id="PF00512">
    <property type="entry name" value="HisKA"/>
    <property type="match status" value="1"/>
</dbReference>
<evidence type="ECO:0000259" key="21">
    <source>
        <dbReference type="PROSITE" id="PS50110"/>
    </source>
</evidence>
<evidence type="ECO:0000313" key="23">
    <source>
        <dbReference type="EMBL" id="KAA6182375.1"/>
    </source>
</evidence>
<dbReference type="AlphaFoldDB" id="A0A5M8FIT1"/>
<dbReference type="InterPro" id="IPR004358">
    <property type="entry name" value="Sig_transdc_His_kin-like_C"/>
</dbReference>
<dbReference type="SMART" id="SM00448">
    <property type="entry name" value="REC"/>
    <property type="match status" value="2"/>
</dbReference>
<feature type="domain" description="GGDEF" evidence="22">
    <location>
        <begin position="876"/>
        <end position="1014"/>
    </location>
</feature>
<dbReference type="InterPro" id="IPR029095">
    <property type="entry name" value="NarX-like_N"/>
</dbReference>
<keyword evidence="6" id="KW-0808">Transferase</keyword>
<evidence type="ECO:0000259" key="20">
    <source>
        <dbReference type="PROSITE" id="PS50109"/>
    </source>
</evidence>
<dbReference type="InterPro" id="IPR003661">
    <property type="entry name" value="HisK_dim/P_dom"/>
</dbReference>
<keyword evidence="8" id="KW-0547">Nucleotide-binding</keyword>
<dbReference type="GO" id="GO:0000155">
    <property type="term" value="F:phosphorelay sensor kinase activity"/>
    <property type="evidence" value="ECO:0007669"/>
    <property type="project" value="InterPro"/>
</dbReference>
<dbReference type="Pfam" id="PF00072">
    <property type="entry name" value="Response_reg"/>
    <property type="match status" value="2"/>
</dbReference>
<keyword evidence="24" id="KW-1185">Reference proteome</keyword>
<keyword evidence="5 16" id="KW-0597">Phosphoprotein</keyword>
<comment type="subcellular location">
    <subcellularLocation>
        <location evidence="3">Membrane</location>
        <topology evidence="3">Multi-pass membrane protein</topology>
    </subcellularLocation>
</comment>
<dbReference type="InterPro" id="IPR003594">
    <property type="entry name" value="HATPase_dom"/>
</dbReference>
<feature type="domain" description="Response regulatory" evidence="21">
    <location>
        <begin position="547"/>
        <end position="663"/>
    </location>
</feature>
<evidence type="ECO:0000256" key="1">
    <source>
        <dbReference type="ARBA" id="ARBA00000085"/>
    </source>
</evidence>
<evidence type="ECO:0000256" key="7">
    <source>
        <dbReference type="ARBA" id="ARBA00022692"/>
    </source>
</evidence>
<dbReference type="Pfam" id="PF13675">
    <property type="entry name" value="PilJ"/>
    <property type="match status" value="1"/>
</dbReference>
<dbReference type="GO" id="GO:0016020">
    <property type="term" value="C:membrane"/>
    <property type="evidence" value="ECO:0007669"/>
    <property type="project" value="UniProtKB-SubCell"/>
</dbReference>
<feature type="coiled-coil region" evidence="17">
    <location>
        <begin position="229"/>
        <end position="281"/>
    </location>
</feature>
<dbReference type="SUPFAM" id="SSF47384">
    <property type="entry name" value="Homodimeric domain of signal transducing histidine kinase"/>
    <property type="match status" value="1"/>
</dbReference>
<dbReference type="InterPro" id="IPR005467">
    <property type="entry name" value="His_kinase_dom"/>
</dbReference>
<accession>A0A5M8FIT1</accession>
<dbReference type="EMBL" id="VWXX01000048">
    <property type="protein sequence ID" value="KAA6182375.1"/>
    <property type="molecule type" value="Genomic_DNA"/>
</dbReference>
<dbReference type="Gene3D" id="3.30.70.270">
    <property type="match status" value="1"/>
</dbReference>
<dbReference type="FunFam" id="3.30.565.10:FF:000010">
    <property type="entry name" value="Sensor histidine kinase RcsC"/>
    <property type="match status" value="1"/>
</dbReference>
<dbReference type="InterPro" id="IPR011006">
    <property type="entry name" value="CheY-like_superfamily"/>
</dbReference>
<dbReference type="InterPro" id="IPR043128">
    <property type="entry name" value="Rev_trsase/Diguanyl_cyclase"/>
</dbReference>
<dbReference type="SMART" id="SM00387">
    <property type="entry name" value="HATPase_c"/>
    <property type="match status" value="1"/>
</dbReference>
<dbReference type="GO" id="GO:0005524">
    <property type="term" value="F:ATP binding"/>
    <property type="evidence" value="ECO:0007669"/>
    <property type="project" value="UniProtKB-KW"/>
</dbReference>
<evidence type="ECO:0000256" key="15">
    <source>
        <dbReference type="ARBA" id="ARBA00068150"/>
    </source>
</evidence>
<keyword evidence="12" id="KW-0902">Two-component regulatory system</keyword>
<dbReference type="InterPro" id="IPR000160">
    <property type="entry name" value="GGDEF_dom"/>
</dbReference>
<evidence type="ECO:0000256" key="19">
    <source>
        <dbReference type="SAM" id="Phobius"/>
    </source>
</evidence>
<evidence type="ECO:0000256" key="14">
    <source>
        <dbReference type="ARBA" id="ARBA00064003"/>
    </source>
</evidence>
<evidence type="ECO:0000256" key="13">
    <source>
        <dbReference type="ARBA" id="ARBA00023136"/>
    </source>
</evidence>
<dbReference type="PANTHER" id="PTHR45339:SF5">
    <property type="entry name" value="HISTIDINE KINASE"/>
    <property type="match status" value="1"/>
</dbReference>
<dbReference type="CDD" id="cd00082">
    <property type="entry name" value="HisKA"/>
    <property type="match status" value="1"/>
</dbReference>
<dbReference type="CDD" id="cd01949">
    <property type="entry name" value="GGDEF"/>
    <property type="match status" value="1"/>
</dbReference>
<keyword evidence="9" id="KW-0418">Kinase</keyword>
<keyword evidence="11 19" id="KW-1133">Transmembrane helix</keyword>
<dbReference type="InterPro" id="IPR001789">
    <property type="entry name" value="Sig_transdc_resp-reg_receiver"/>
</dbReference>
<evidence type="ECO:0000256" key="18">
    <source>
        <dbReference type="SAM" id="MobiDB-lite"/>
    </source>
</evidence>
<feature type="domain" description="Response regulatory" evidence="21">
    <location>
        <begin position="719"/>
        <end position="833"/>
    </location>
</feature>
<dbReference type="SUPFAM" id="SSF55073">
    <property type="entry name" value="Nucleotide cyclase"/>
    <property type="match status" value="1"/>
</dbReference>
<dbReference type="FunFam" id="1.10.287.130:FF:000002">
    <property type="entry name" value="Two-component osmosensing histidine kinase"/>
    <property type="match status" value="1"/>
</dbReference>
<dbReference type="SMART" id="SM00388">
    <property type="entry name" value="HisKA"/>
    <property type="match status" value="1"/>
</dbReference>
<comment type="catalytic activity">
    <reaction evidence="1">
        <text>ATP + protein L-histidine = ADP + protein N-phospho-L-histidine.</text>
        <dbReference type="EC" id="2.7.13.3"/>
    </reaction>
</comment>
<comment type="subunit">
    <text evidence="14">At low DSF concentrations, interacts with RpfF.</text>
</comment>
<keyword evidence="13 19" id="KW-0472">Membrane</keyword>
<dbReference type="SUPFAM" id="SSF52172">
    <property type="entry name" value="CheY-like"/>
    <property type="match status" value="2"/>
</dbReference>
<dbReference type="CDD" id="cd16922">
    <property type="entry name" value="HATPase_EvgS-ArcB-TorS-like"/>
    <property type="match status" value="1"/>
</dbReference>
<dbReference type="PROSITE" id="PS50887">
    <property type="entry name" value="GGDEF"/>
    <property type="match status" value="1"/>
</dbReference>
<gene>
    <name evidence="23" type="ORF">F2Q65_17995</name>
</gene>
<evidence type="ECO:0000256" key="6">
    <source>
        <dbReference type="ARBA" id="ARBA00022679"/>
    </source>
</evidence>
<dbReference type="InterPro" id="IPR029787">
    <property type="entry name" value="Nucleotide_cyclase"/>
</dbReference>
<dbReference type="OrthoDB" id="5563233at2"/>
<feature type="domain" description="Histidine kinase" evidence="20">
    <location>
        <begin position="295"/>
        <end position="516"/>
    </location>
</feature>
<evidence type="ECO:0000256" key="10">
    <source>
        <dbReference type="ARBA" id="ARBA00022840"/>
    </source>
</evidence>
<evidence type="ECO:0000256" key="8">
    <source>
        <dbReference type="ARBA" id="ARBA00022741"/>
    </source>
</evidence>
<dbReference type="PROSITE" id="PS50110">
    <property type="entry name" value="RESPONSE_REGULATORY"/>
    <property type="match status" value="2"/>
</dbReference>
<dbReference type="PRINTS" id="PR00344">
    <property type="entry name" value="BCTRLSENSOR"/>
</dbReference>
<evidence type="ECO:0000256" key="12">
    <source>
        <dbReference type="ARBA" id="ARBA00023012"/>
    </source>
</evidence>
<dbReference type="Proteomes" id="UP000322981">
    <property type="component" value="Unassembled WGS sequence"/>
</dbReference>
<dbReference type="Gene3D" id="3.40.50.2300">
    <property type="match status" value="2"/>
</dbReference>
<dbReference type="InterPro" id="IPR036890">
    <property type="entry name" value="HATPase_C_sf"/>
</dbReference>